<name>A0ACC1RVP6_9HYPO</name>
<dbReference type="EMBL" id="JANRMS010001683">
    <property type="protein sequence ID" value="KAJ3526709.1"/>
    <property type="molecule type" value="Genomic_DNA"/>
</dbReference>
<accession>A0ACC1RVP6</accession>
<protein>
    <submittedName>
        <fullName evidence="1">Uncharacterized protein</fullName>
    </submittedName>
</protein>
<evidence type="ECO:0000313" key="1">
    <source>
        <dbReference type="EMBL" id="KAJ3526709.1"/>
    </source>
</evidence>
<reference evidence="1" key="1">
    <citation type="submission" date="2022-08" db="EMBL/GenBank/DDBJ databases">
        <title>Genome Sequence of Fusarium decemcellulare.</title>
        <authorList>
            <person name="Buettner E."/>
        </authorList>
    </citation>
    <scope>NUCLEOTIDE SEQUENCE</scope>
    <source>
        <strain evidence="1">Babe19</strain>
    </source>
</reference>
<keyword evidence="2" id="KW-1185">Reference proteome</keyword>
<evidence type="ECO:0000313" key="2">
    <source>
        <dbReference type="Proteomes" id="UP001148629"/>
    </source>
</evidence>
<organism evidence="1 2">
    <name type="scientific">Fusarium decemcellulare</name>
    <dbReference type="NCBI Taxonomy" id="57161"/>
    <lineage>
        <taxon>Eukaryota</taxon>
        <taxon>Fungi</taxon>
        <taxon>Dikarya</taxon>
        <taxon>Ascomycota</taxon>
        <taxon>Pezizomycotina</taxon>
        <taxon>Sordariomycetes</taxon>
        <taxon>Hypocreomycetidae</taxon>
        <taxon>Hypocreales</taxon>
        <taxon>Nectriaceae</taxon>
        <taxon>Fusarium</taxon>
        <taxon>Fusarium decemcellulare species complex</taxon>
    </lineage>
</organism>
<dbReference type="Proteomes" id="UP001148629">
    <property type="component" value="Unassembled WGS sequence"/>
</dbReference>
<gene>
    <name evidence="1" type="ORF">NM208_g11059</name>
</gene>
<sequence length="596" mass="66641">MTPGDDDQNANLQRNAYGRFWPKEKDQNLDIEGTWWSQEIPVQRYRPHWYRANETLSRLKPDLDGVLFEASKSQTLPDLLNTSLFHRFSRKRTIRCELKPEDRFVLRMAGVATKSSTTIALSGSVWILCNGGAFENKIRKRLDSLPWLKFPQYLPVHCTDLPELAVGQPGTQLLDSSDLDGNGLEFEWGEKLHLHIERAWSGSPCGLLCCATVTKDGHIIDQRISRIGGTLKVNGSGPMAVTAAHGMLAHFIMHERWRTETENEEDTNSEIEDDERLPELPVVYGAVECKPASGWGSVSPFDSISFIGLAKPSSEMKGKWALKLPGDGRSTDFTLLHPNGMTALYNANSYPLDNRTVRITTYDESRDVGLEDVQINVLLGRNEVIQAKLLPGELDVFLNGIQFVTRKIELPGALARGTSGSWVVSGHTLVGMIFAIFPREPYALILTVSQLFADIKQWCKALRNVDLPMNSLSHDSYSPRKFYFSQDVPSSEQAMKDLMLATDGVDSKLILRAAANGHEMVLKQLLETGADVEFHDRDNRTALSYAAKNGHQSVVNILLRHDRVDPNYKDTGGQTPLSYAVNNGHEAIVRSVRTRQ</sequence>
<comment type="caution">
    <text evidence="1">The sequence shown here is derived from an EMBL/GenBank/DDBJ whole genome shotgun (WGS) entry which is preliminary data.</text>
</comment>
<proteinExistence type="predicted"/>